<keyword evidence="2" id="KW-1185">Reference proteome</keyword>
<dbReference type="InterPro" id="IPR042099">
    <property type="entry name" value="ANL_N_sf"/>
</dbReference>
<dbReference type="SUPFAM" id="SSF56801">
    <property type="entry name" value="Acetyl-CoA synthetase-like"/>
    <property type="match status" value="1"/>
</dbReference>
<dbReference type="InterPro" id="IPR053158">
    <property type="entry name" value="CapK_Type1_Caps_Biosynth"/>
</dbReference>
<gene>
    <name evidence="1" type="ORF">GM415_03175</name>
</gene>
<dbReference type="Gene3D" id="3.40.50.12780">
    <property type="entry name" value="N-terminal domain of ligase-like"/>
    <property type="match status" value="1"/>
</dbReference>
<protein>
    <submittedName>
        <fullName evidence="1">Phenylacetate--CoA ligase family protein</fullName>
    </submittedName>
</protein>
<dbReference type="PANTHER" id="PTHR36932">
    <property type="entry name" value="CAPSULAR POLYSACCHARIDE BIOSYNTHESIS PROTEIN"/>
    <property type="match status" value="1"/>
</dbReference>
<reference evidence="1 2" key="1">
    <citation type="submission" date="2019-11" db="EMBL/GenBank/DDBJ databases">
        <authorList>
            <person name="Zheng R.K."/>
            <person name="Sun C.M."/>
        </authorList>
    </citation>
    <scope>NUCLEOTIDE SEQUENCE [LARGE SCALE GENOMIC DNA]</scope>
    <source>
        <strain evidence="1 2">SRB007</strain>
    </source>
</reference>
<dbReference type="Proteomes" id="UP000428328">
    <property type="component" value="Chromosome"/>
</dbReference>
<proteinExistence type="predicted"/>
<dbReference type="EMBL" id="CP046400">
    <property type="protein sequence ID" value="QGY39164.1"/>
    <property type="molecule type" value="Genomic_DNA"/>
</dbReference>
<dbReference type="PANTHER" id="PTHR36932:SF1">
    <property type="entry name" value="CAPSULAR POLYSACCHARIDE BIOSYNTHESIS PROTEIN"/>
    <property type="match status" value="1"/>
</dbReference>
<dbReference type="GO" id="GO:0016874">
    <property type="term" value="F:ligase activity"/>
    <property type="evidence" value="ECO:0007669"/>
    <property type="project" value="UniProtKB-KW"/>
</dbReference>
<dbReference type="RefSeq" id="WP_158946389.1">
    <property type="nucleotide sequence ID" value="NZ_CP046400.1"/>
</dbReference>
<evidence type="ECO:0000313" key="1">
    <source>
        <dbReference type="EMBL" id="QGY39164.1"/>
    </source>
</evidence>
<evidence type="ECO:0000313" key="2">
    <source>
        <dbReference type="Proteomes" id="UP000428328"/>
    </source>
</evidence>
<name>A0A6I6JN93_9BACT</name>
<organism evidence="1 2">
    <name type="scientific">Pseudodesulfovibrio cashew</name>
    <dbReference type="NCBI Taxonomy" id="2678688"/>
    <lineage>
        <taxon>Bacteria</taxon>
        <taxon>Pseudomonadati</taxon>
        <taxon>Thermodesulfobacteriota</taxon>
        <taxon>Desulfovibrionia</taxon>
        <taxon>Desulfovibrionales</taxon>
        <taxon>Desulfovibrionaceae</taxon>
    </lineage>
</organism>
<keyword evidence="1" id="KW-0436">Ligase</keyword>
<accession>A0A6I6JN93</accession>
<dbReference type="AlphaFoldDB" id="A0A6I6JN93"/>
<sequence length="461" mass="52305">MSDCVKYNRDFFSHVSRGIIAPLWAAKESSPYLRHLKKLVDAPYRDLKAVLAEQDSRLTRLIAHAYDNTKYYKEMMDEAGVRPQDVTTVADLSKLPVLTKDAIRNQGDNMISGIHDRSKLRNKTTSGSTGVSLSLYIDEDSQQWKRACAVRHDMWCGWRQGEAIGAIWGNPTYKDNWRLWLRNALLGRMVYLDTLKMDHAAMLEFHEALLKKRPTQLFGHAHSLYLFAKFVKQNGLQCYQPKGIISTAMVLHDFERSLVEEAFKAKVFNRYGCEEVSLIASECEAHEGLHINMDTIILECVDPNGIPVAPGEVGAVVVTDLSNYGMPIIRYKVGDAARIRSEPCSCGRSYPLIESLEGRIADYVRTPDGEYISGISLTENFAMQAKGVKQLQIIQEAIDFIVLRVVKGSDWTSDSVDNLNRLVNQRFGEQMRHEIEYVDSIQSESSGKYRFCISKLEDQPF</sequence>
<dbReference type="KEGG" id="psel:GM415_03175"/>